<dbReference type="SMART" id="SM01015">
    <property type="entry name" value="Arfaptin"/>
    <property type="match status" value="1"/>
</dbReference>
<dbReference type="PROSITE" id="PS50870">
    <property type="entry name" value="AH"/>
    <property type="match status" value="1"/>
</dbReference>
<feature type="domain" description="AH" evidence="1">
    <location>
        <begin position="43"/>
        <end position="222"/>
    </location>
</feature>
<sequence>MNFDRFVEHFDDSTITKVRKQYWTTKQFIRKKLGKKEDEYLLASDAEFDAKISIFRSLRETSEQMLFCVDDYQHYLTELVQSEIALGKMLKNDGEEDKTEAGKVMCVVGRVISLSAHNRLFMRSPLLRFLSELQVFIERAILDCAATVDPDAGIALEKFRIAQSVVRKNKEKLDGLKLDTLQKVDLLAASRCNLFSQLLETYQKFLYRFYEQTTAAYSKIYGLVSGHKHYRFEVLKELMDPVLDSEDNQKLKEDAVNSNSENCSLISIDTKENEIDSILLGLEAMEMEIETFDQRLESPLGQAPDNNLLNSSPIEDKPIVGPLPIKELDAKEIPKIIPPPGWKANRTETNYTNDLMELLSFNNPAQSELDSFALEWSKIATPTTINNSNTHTSSLNMGNLPSQLLDTQNFQSQNFPNPFTDSNFSAWNGLILEFESSENNSGRIC</sequence>
<protein>
    <recommendedName>
        <fullName evidence="1">AH domain-containing protein</fullName>
    </recommendedName>
</protein>
<evidence type="ECO:0000259" key="1">
    <source>
        <dbReference type="PROSITE" id="PS50870"/>
    </source>
</evidence>
<dbReference type="InterPro" id="IPR010504">
    <property type="entry name" value="AH_dom"/>
</dbReference>
<dbReference type="Proteomes" id="UP000274756">
    <property type="component" value="Unassembled WGS sequence"/>
</dbReference>
<dbReference type="AlphaFoldDB" id="A0A3P7QKP9"/>
<evidence type="ECO:0000313" key="2">
    <source>
        <dbReference type="EMBL" id="VDN56681.1"/>
    </source>
</evidence>
<dbReference type="STRING" id="318479.A0A3P7QKP9"/>
<dbReference type="Pfam" id="PF06456">
    <property type="entry name" value="Arfaptin"/>
    <property type="match status" value="2"/>
</dbReference>
<gene>
    <name evidence="2" type="ORF">DME_LOCUS6654</name>
</gene>
<dbReference type="InterPro" id="IPR024114">
    <property type="entry name" value="Islet_autoAg_Ica1/Ica1-like"/>
</dbReference>
<dbReference type="PANTHER" id="PTHR10164:SF4">
    <property type="entry name" value="GH23156P"/>
    <property type="match status" value="1"/>
</dbReference>
<dbReference type="Pfam" id="PF04629">
    <property type="entry name" value="ICA69"/>
    <property type="match status" value="1"/>
</dbReference>
<proteinExistence type="predicted"/>
<reference evidence="2 3" key="1">
    <citation type="submission" date="2018-11" db="EMBL/GenBank/DDBJ databases">
        <authorList>
            <consortium name="Pathogen Informatics"/>
        </authorList>
    </citation>
    <scope>NUCLEOTIDE SEQUENCE [LARGE SCALE GENOMIC DNA]</scope>
</reference>
<dbReference type="InterPro" id="IPR006723">
    <property type="entry name" value="Islet_autoAg_Ica1_C"/>
</dbReference>
<dbReference type="GO" id="GO:0051049">
    <property type="term" value="P:regulation of transport"/>
    <property type="evidence" value="ECO:0007669"/>
    <property type="project" value="TreeGrafter"/>
</dbReference>
<dbReference type="EMBL" id="UYYG01001156">
    <property type="protein sequence ID" value="VDN56681.1"/>
    <property type="molecule type" value="Genomic_DNA"/>
</dbReference>
<dbReference type="OrthoDB" id="2126778at2759"/>
<evidence type="ECO:0000313" key="3">
    <source>
        <dbReference type="Proteomes" id="UP000274756"/>
    </source>
</evidence>
<dbReference type="GO" id="GO:0005794">
    <property type="term" value="C:Golgi apparatus"/>
    <property type="evidence" value="ECO:0007669"/>
    <property type="project" value="TreeGrafter"/>
</dbReference>
<keyword evidence="3" id="KW-1185">Reference proteome</keyword>
<dbReference type="InterPro" id="IPR027267">
    <property type="entry name" value="AH/BAR_dom_sf"/>
</dbReference>
<name>A0A3P7QKP9_DRAME</name>
<dbReference type="Gene3D" id="1.20.1270.60">
    <property type="entry name" value="Arfaptin homology (AH) domain/BAR domain"/>
    <property type="match status" value="2"/>
</dbReference>
<dbReference type="SUPFAM" id="SSF103657">
    <property type="entry name" value="BAR/IMD domain-like"/>
    <property type="match status" value="1"/>
</dbReference>
<dbReference type="PANTHER" id="PTHR10164">
    <property type="entry name" value="ISLET CELL AUTOANTIGEN 1"/>
    <property type="match status" value="1"/>
</dbReference>
<organism evidence="2 3">
    <name type="scientific">Dracunculus medinensis</name>
    <name type="common">Guinea worm</name>
    <dbReference type="NCBI Taxonomy" id="318479"/>
    <lineage>
        <taxon>Eukaryota</taxon>
        <taxon>Metazoa</taxon>
        <taxon>Ecdysozoa</taxon>
        <taxon>Nematoda</taxon>
        <taxon>Chromadorea</taxon>
        <taxon>Rhabditida</taxon>
        <taxon>Spirurina</taxon>
        <taxon>Dracunculoidea</taxon>
        <taxon>Dracunculidae</taxon>
        <taxon>Dracunculus</taxon>
    </lineage>
</organism>
<accession>A0A3P7QKP9</accession>
<dbReference type="GO" id="GO:0019904">
    <property type="term" value="F:protein domain specific binding"/>
    <property type="evidence" value="ECO:0007669"/>
    <property type="project" value="InterPro"/>
</dbReference>